<dbReference type="Proteomes" id="UP001459277">
    <property type="component" value="Unassembled WGS sequence"/>
</dbReference>
<organism evidence="1 2">
    <name type="scientific">Lithocarpus litseifolius</name>
    <dbReference type="NCBI Taxonomy" id="425828"/>
    <lineage>
        <taxon>Eukaryota</taxon>
        <taxon>Viridiplantae</taxon>
        <taxon>Streptophyta</taxon>
        <taxon>Embryophyta</taxon>
        <taxon>Tracheophyta</taxon>
        <taxon>Spermatophyta</taxon>
        <taxon>Magnoliopsida</taxon>
        <taxon>eudicotyledons</taxon>
        <taxon>Gunneridae</taxon>
        <taxon>Pentapetalae</taxon>
        <taxon>rosids</taxon>
        <taxon>fabids</taxon>
        <taxon>Fagales</taxon>
        <taxon>Fagaceae</taxon>
        <taxon>Lithocarpus</taxon>
    </lineage>
</organism>
<comment type="caution">
    <text evidence="1">The sequence shown here is derived from an EMBL/GenBank/DDBJ whole genome shotgun (WGS) entry which is preliminary data.</text>
</comment>
<evidence type="ECO:0000313" key="1">
    <source>
        <dbReference type="EMBL" id="KAK9996731.1"/>
    </source>
</evidence>
<reference evidence="1 2" key="1">
    <citation type="submission" date="2024-01" db="EMBL/GenBank/DDBJ databases">
        <title>A telomere-to-telomere, gap-free genome of sweet tea (Lithocarpus litseifolius).</title>
        <authorList>
            <person name="Zhou J."/>
        </authorList>
    </citation>
    <scope>NUCLEOTIDE SEQUENCE [LARGE SCALE GENOMIC DNA]</scope>
    <source>
        <strain evidence="1">Zhou-2022a</strain>
        <tissue evidence="1">Leaf</tissue>
    </source>
</reference>
<dbReference type="EMBL" id="JAZDWU010000007">
    <property type="protein sequence ID" value="KAK9996731.1"/>
    <property type="molecule type" value="Genomic_DNA"/>
</dbReference>
<accession>A0AAW2CG61</accession>
<name>A0AAW2CG61_9ROSI</name>
<gene>
    <name evidence="1" type="ORF">SO802_021417</name>
</gene>
<sequence>MLMPRRRGISLCRRFLLLLQRNRRSRVVEASSYLALFVPLYCLLSSCHLKSCLLLLERKKERRRRAENVWTDPTLALGQAHNVISDDELKALSSVSSSHELVFCHVHKLVQVTSLDVFTLRIHTGLFLHIFFLFKSLGNHCA</sequence>
<dbReference type="AlphaFoldDB" id="A0AAW2CG61"/>
<keyword evidence="2" id="KW-1185">Reference proteome</keyword>
<evidence type="ECO:0000313" key="2">
    <source>
        <dbReference type="Proteomes" id="UP001459277"/>
    </source>
</evidence>
<proteinExistence type="predicted"/>
<protein>
    <submittedName>
        <fullName evidence="1">Uncharacterized protein</fullName>
    </submittedName>
</protein>